<reference evidence="3" key="1">
    <citation type="submission" date="2025-08" db="UniProtKB">
        <authorList>
            <consortium name="RefSeq"/>
        </authorList>
    </citation>
    <scope>IDENTIFICATION</scope>
</reference>
<dbReference type="RefSeq" id="XP_039144244.1">
    <property type="nucleotide sequence ID" value="XM_039288310.1"/>
</dbReference>
<feature type="compositionally biased region" description="Basic and acidic residues" evidence="1">
    <location>
        <begin position="54"/>
        <end position="64"/>
    </location>
</feature>
<evidence type="ECO:0000313" key="3">
    <source>
        <dbReference type="RefSeq" id="XP_039144244.1"/>
    </source>
</evidence>
<proteinExistence type="predicted"/>
<sequence length="116" mass="12380">MSSSAANSPSPAATSASASSPRRASPTPVSSSPTSPLATVEQDHKASIFASSTIRDEGFGDDHAPSSSSEELHTLLPMMKLMILRIKNRRGKLTMRTCPKHIITVILEDLMKESSD</sequence>
<feature type="region of interest" description="Disordered" evidence="1">
    <location>
        <begin position="1"/>
        <end position="72"/>
    </location>
</feature>
<accession>A0AB40CW49</accession>
<protein>
    <submittedName>
        <fullName evidence="3">Uncharacterized protein LOC120281621 isoform X3</fullName>
    </submittedName>
</protein>
<organism evidence="2 3">
    <name type="scientific">Dioscorea cayennensis subsp. rotundata</name>
    <name type="common">White Guinea yam</name>
    <name type="synonym">Dioscorea rotundata</name>
    <dbReference type="NCBI Taxonomy" id="55577"/>
    <lineage>
        <taxon>Eukaryota</taxon>
        <taxon>Viridiplantae</taxon>
        <taxon>Streptophyta</taxon>
        <taxon>Embryophyta</taxon>
        <taxon>Tracheophyta</taxon>
        <taxon>Spermatophyta</taxon>
        <taxon>Magnoliopsida</taxon>
        <taxon>Liliopsida</taxon>
        <taxon>Dioscoreales</taxon>
        <taxon>Dioscoreaceae</taxon>
        <taxon>Dioscorea</taxon>
    </lineage>
</organism>
<dbReference type="AlphaFoldDB" id="A0AB40CW49"/>
<evidence type="ECO:0000313" key="2">
    <source>
        <dbReference type="Proteomes" id="UP001515500"/>
    </source>
</evidence>
<gene>
    <name evidence="3" type="primary">LOC120281621</name>
</gene>
<dbReference type="GeneID" id="120281621"/>
<feature type="compositionally biased region" description="Low complexity" evidence="1">
    <location>
        <begin position="1"/>
        <end position="36"/>
    </location>
</feature>
<evidence type="ECO:0000256" key="1">
    <source>
        <dbReference type="SAM" id="MobiDB-lite"/>
    </source>
</evidence>
<dbReference type="Proteomes" id="UP001515500">
    <property type="component" value="Chromosome 18"/>
</dbReference>
<name>A0AB40CW49_DIOCR</name>
<keyword evidence="2" id="KW-1185">Reference proteome</keyword>